<feature type="compositionally biased region" description="Acidic residues" evidence="1">
    <location>
        <begin position="408"/>
        <end position="444"/>
    </location>
</feature>
<evidence type="ECO:0008006" key="4">
    <source>
        <dbReference type="Google" id="ProtNLM"/>
    </source>
</evidence>
<organism evidence="2 3">
    <name type="scientific">Plectosphaerella plurivora</name>
    <dbReference type="NCBI Taxonomy" id="936078"/>
    <lineage>
        <taxon>Eukaryota</taxon>
        <taxon>Fungi</taxon>
        <taxon>Dikarya</taxon>
        <taxon>Ascomycota</taxon>
        <taxon>Pezizomycotina</taxon>
        <taxon>Sordariomycetes</taxon>
        <taxon>Hypocreomycetidae</taxon>
        <taxon>Glomerellales</taxon>
        <taxon>Plectosphaerellaceae</taxon>
        <taxon>Plectosphaerella</taxon>
    </lineage>
</organism>
<evidence type="ECO:0000313" key="3">
    <source>
        <dbReference type="Proteomes" id="UP000770015"/>
    </source>
</evidence>
<keyword evidence="3" id="KW-1185">Reference proteome</keyword>
<sequence length="472" mass="52303">MTKKKSVKARKAAHAAQANAARRPQQAPRLKIVADGLEIPARTAVLSTMELFEMILCHVDMSTVLFAQLVSTKWRDMIGASLPIQQHLFFAPVSRVPEARDEPPPPPTAPSLDDYAQPWVQRAMERAQRREAARAAQAHAVPTLAPSQNLLLKKHFGCMFVMLSSMSSGIQGWRRDRASENVNYLTTGKLMGMGMARGGQRIAGQGKPTAVLRAGASWRRMLVSQPPPRRLEHVRVGDGRASRNGWNLAAAEKQYRSVDLPDGITMGQLYDLVYAITFDRPTGRLSWVGWPDGRVVDSDLTLNQDPTPGSRLISMGGWAWERAPRGDSAILHNWKSTDCIVVGEEGVGEFTGFCRVHVDGPYDLLCQRCREGQSMQRVKARKRRLRNGVSGFASFFRCDEYTPGGTLIEEEKEEDLSDITTSDEEEEDEDFGGDESDDQDSLEDSADHDQAGDDSSDDDAWDAATDSDEELQ</sequence>
<feature type="compositionally biased region" description="Acidic residues" evidence="1">
    <location>
        <begin position="452"/>
        <end position="472"/>
    </location>
</feature>
<evidence type="ECO:0000313" key="2">
    <source>
        <dbReference type="EMBL" id="KAH6686752.1"/>
    </source>
</evidence>
<dbReference type="EMBL" id="JAGSXJ010000012">
    <property type="protein sequence ID" value="KAH6686752.1"/>
    <property type="molecule type" value="Genomic_DNA"/>
</dbReference>
<gene>
    <name evidence="2" type="ORF">F5X68DRAFT_240165</name>
</gene>
<protein>
    <recommendedName>
        <fullName evidence="4">F-box domain-containing protein</fullName>
    </recommendedName>
</protein>
<name>A0A9P9AA23_9PEZI</name>
<accession>A0A9P9AA23</accession>
<feature type="region of interest" description="Disordered" evidence="1">
    <location>
        <begin position="404"/>
        <end position="472"/>
    </location>
</feature>
<dbReference type="OrthoDB" id="3800738at2759"/>
<proteinExistence type="predicted"/>
<comment type="caution">
    <text evidence="2">The sequence shown here is derived from an EMBL/GenBank/DDBJ whole genome shotgun (WGS) entry which is preliminary data.</text>
</comment>
<feature type="region of interest" description="Disordered" evidence="1">
    <location>
        <begin position="1"/>
        <end position="27"/>
    </location>
</feature>
<dbReference type="AlphaFoldDB" id="A0A9P9AA23"/>
<reference evidence="2" key="1">
    <citation type="journal article" date="2021" name="Nat. Commun.">
        <title>Genetic determinants of endophytism in the Arabidopsis root mycobiome.</title>
        <authorList>
            <person name="Mesny F."/>
            <person name="Miyauchi S."/>
            <person name="Thiergart T."/>
            <person name="Pickel B."/>
            <person name="Atanasova L."/>
            <person name="Karlsson M."/>
            <person name="Huettel B."/>
            <person name="Barry K.W."/>
            <person name="Haridas S."/>
            <person name="Chen C."/>
            <person name="Bauer D."/>
            <person name="Andreopoulos W."/>
            <person name="Pangilinan J."/>
            <person name="LaButti K."/>
            <person name="Riley R."/>
            <person name="Lipzen A."/>
            <person name="Clum A."/>
            <person name="Drula E."/>
            <person name="Henrissat B."/>
            <person name="Kohler A."/>
            <person name="Grigoriev I.V."/>
            <person name="Martin F.M."/>
            <person name="Hacquard S."/>
        </authorList>
    </citation>
    <scope>NUCLEOTIDE SEQUENCE</scope>
    <source>
        <strain evidence="2">MPI-SDFR-AT-0117</strain>
    </source>
</reference>
<evidence type="ECO:0000256" key="1">
    <source>
        <dbReference type="SAM" id="MobiDB-lite"/>
    </source>
</evidence>
<dbReference type="Proteomes" id="UP000770015">
    <property type="component" value="Unassembled WGS sequence"/>
</dbReference>
<feature type="compositionally biased region" description="Basic residues" evidence="1">
    <location>
        <begin position="1"/>
        <end position="13"/>
    </location>
</feature>
<feature type="compositionally biased region" description="Low complexity" evidence="1">
    <location>
        <begin position="14"/>
        <end position="27"/>
    </location>
</feature>